<keyword evidence="3" id="KW-1185">Reference proteome</keyword>
<organism evidence="2 3">
    <name type="scientific">Actinospica durhamensis</name>
    <dbReference type="NCBI Taxonomy" id="1508375"/>
    <lineage>
        <taxon>Bacteria</taxon>
        <taxon>Bacillati</taxon>
        <taxon>Actinomycetota</taxon>
        <taxon>Actinomycetes</taxon>
        <taxon>Catenulisporales</taxon>
        <taxon>Actinospicaceae</taxon>
        <taxon>Actinospica</taxon>
    </lineage>
</organism>
<dbReference type="EMBL" id="JAGSOG010000359">
    <property type="protein sequence ID" value="MBR7838984.1"/>
    <property type="molecule type" value="Genomic_DNA"/>
</dbReference>
<comment type="caution">
    <text evidence="2">The sequence shown here is derived from an EMBL/GenBank/DDBJ whole genome shotgun (WGS) entry which is preliminary data.</text>
</comment>
<dbReference type="RefSeq" id="WP_212533430.1">
    <property type="nucleotide sequence ID" value="NZ_JAGSOG010000359.1"/>
</dbReference>
<evidence type="ECO:0000313" key="2">
    <source>
        <dbReference type="EMBL" id="MBR7838984.1"/>
    </source>
</evidence>
<dbReference type="AlphaFoldDB" id="A0A941F199"/>
<gene>
    <name evidence="2" type="ORF">KDL01_37295</name>
</gene>
<proteinExistence type="predicted"/>
<name>A0A941F199_9ACTN</name>
<protein>
    <submittedName>
        <fullName evidence="2">Uncharacterized protein</fullName>
    </submittedName>
</protein>
<sequence length="191" mass="20837">MNHDDAVDSNDFEDCGDSGEDHFHHTRARFIARNDQSFDFPAGLADVFTRAVRADDAICRQVDRLLSILSLLEPPTGAGPSPALAPAPSPAPAAEHVRQARELIIEFRSIIAATPRPHPDRARLGTLLASVSDHLESAALADGIVLMTQLDRIREMVRGEHTHPDQTNDESRATTTRREATTWSGGTETEA</sequence>
<feature type="region of interest" description="Disordered" evidence="1">
    <location>
        <begin position="157"/>
        <end position="191"/>
    </location>
</feature>
<evidence type="ECO:0000313" key="3">
    <source>
        <dbReference type="Proteomes" id="UP000675781"/>
    </source>
</evidence>
<accession>A0A941F199</accession>
<dbReference type="Proteomes" id="UP000675781">
    <property type="component" value="Unassembled WGS sequence"/>
</dbReference>
<reference evidence="2" key="1">
    <citation type="submission" date="2021-04" db="EMBL/GenBank/DDBJ databases">
        <title>Genome based classification of Actinospica acidithermotolerans sp. nov., an actinobacterium isolated from an Indonesian hot spring.</title>
        <authorList>
            <person name="Kusuma A.B."/>
            <person name="Putra K.E."/>
            <person name="Nafisah S."/>
            <person name="Loh J."/>
            <person name="Nouioui I."/>
            <person name="Goodfellow M."/>
        </authorList>
    </citation>
    <scope>NUCLEOTIDE SEQUENCE</scope>
    <source>
        <strain evidence="2">CSCA 57</strain>
    </source>
</reference>
<feature type="compositionally biased region" description="Basic and acidic residues" evidence="1">
    <location>
        <begin position="157"/>
        <end position="180"/>
    </location>
</feature>
<evidence type="ECO:0000256" key="1">
    <source>
        <dbReference type="SAM" id="MobiDB-lite"/>
    </source>
</evidence>